<reference evidence="9" key="1">
    <citation type="submission" date="2021-02" db="EMBL/GenBank/DDBJ databases">
        <title>First Annotated Genome of the Yellow-green Alga Tribonema minus.</title>
        <authorList>
            <person name="Mahan K.M."/>
        </authorList>
    </citation>
    <scope>NUCLEOTIDE SEQUENCE</scope>
    <source>
        <strain evidence="9">UTEX B ZZ1240</strain>
    </source>
</reference>
<keyword evidence="3" id="KW-0489">Methyltransferase</keyword>
<dbReference type="Gene3D" id="2.170.270.10">
    <property type="entry name" value="SET domain"/>
    <property type="match status" value="1"/>
</dbReference>
<dbReference type="SUPFAM" id="SSF82199">
    <property type="entry name" value="SET domain"/>
    <property type="match status" value="1"/>
</dbReference>
<keyword evidence="4" id="KW-0808">Transferase</keyword>
<dbReference type="PROSITE" id="PS50280">
    <property type="entry name" value="SET"/>
    <property type="match status" value="1"/>
</dbReference>
<evidence type="ECO:0000256" key="3">
    <source>
        <dbReference type="ARBA" id="ARBA00022603"/>
    </source>
</evidence>
<name>A0A835Z5M6_9STRA</name>
<accession>A0A835Z5M6</accession>
<keyword evidence="6" id="KW-0479">Metal-binding</keyword>
<evidence type="ECO:0000259" key="8">
    <source>
        <dbReference type="PROSITE" id="PS50280"/>
    </source>
</evidence>
<dbReference type="Proteomes" id="UP000664859">
    <property type="component" value="Unassembled WGS sequence"/>
</dbReference>
<dbReference type="InterPro" id="IPR001214">
    <property type="entry name" value="SET_dom"/>
</dbReference>
<comment type="caution">
    <text evidence="9">The sequence shown here is derived from an EMBL/GenBank/DDBJ whole genome shotgun (WGS) entry which is preliminary data.</text>
</comment>
<sequence>MPRFRYTTGVQAFPWFSHPDDCDALAGCDCGSADACGTSTSCTCAQTNRAAGDPLLRTFACHGDCACRPGCALRWTEQRCRVPLRGVHMGRKGWGVTAGARIGAGVFVACYAGDALSDARLVALRPAYDAAALSYVLTAAEHFGGGGAARRTHVDATRRGNVARLFNHSCAPTLELRAVHAGSMAPALAFFARRDVRAGEELTFSYGGDGGGGGGAGGGGGTRACLCGAEHCVGRLPCASDAP</sequence>
<evidence type="ECO:0000256" key="7">
    <source>
        <dbReference type="ARBA" id="ARBA00022833"/>
    </source>
</evidence>
<evidence type="ECO:0000256" key="5">
    <source>
        <dbReference type="ARBA" id="ARBA00022691"/>
    </source>
</evidence>
<dbReference type="GO" id="GO:0008168">
    <property type="term" value="F:methyltransferase activity"/>
    <property type="evidence" value="ECO:0007669"/>
    <property type="project" value="UniProtKB-KW"/>
</dbReference>
<feature type="domain" description="SET" evidence="8">
    <location>
        <begin position="69"/>
        <end position="207"/>
    </location>
</feature>
<dbReference type="PANTHER" id="PTHR46223">
    <property type="entry name" value="HISTONE-LYSINE N-METHYLTRANSFERASE SUV39H"/>
    <property type="match status" value="1"/>
</dbReference>
<evidence type="ECO:0000313" key="9">
    <source>
        <dbReference type="EMBL" id="KAG5186898.1"/>
    </source>
</evidence>
<dbReference type="GO" id="GO:0005694">
    <property type="term" value="C:chromosome"/>
    <property type="evidence" value="ECO:0007669"/>
    <property type="project" value="UniProtKB-SubCell"/>
</dbReference>
<dbReference type="OrthoDB" id="59296at2759"/>
<protein>
    <recommendedName>
        <fullName evidence="8">SET domain-containing protein</fullName>
    </recommendedName>
</protein>
<evidence type="ECO:0000256" key="1">
    <source>
        <dbReference type="ARBA" id="ARBA00004286"/>
    </source>
</evidence>
<organism evidence="9 10">
    <name type="scientific">Tribonema minus</name>
    <dbReference type="NCBI Taxonomy" id="303371"/>
    <lineage>
        <taxon>Eukaryota</taxon>
        <taxon>Sar</taxon>
        <taxon>Stramenopiles</taxon>
        <taxon>Ochrophyta</taxon>
        <taxon>PX clade</taxon>
        <taxon>Xanthophyceae</taxon>
        <taxon>Tribonematales</taxon>
        <taxon>Tribonemataceae</taxon>
        <taxon>Tribonema</taxon>
    </lineage>
</organism>
<evidence type="ECO:0000256" key="4">
    <source>
        <dbReference type="ARBA" id="ARBA00022679"/>
    </source>
</evidence>
<keyword evidence="10" id="KW-1185">Reference proteome</keyword>
<dbReference type="Pfam" id="PF00856">
    <property type="entry name" value="SET"/>
    <property type="match status" value="1"/>
</dbReference>
<evidence type="ECO:0000313" key="10">
    <source>
        <dbReference type="Proteomes" id="UP000664859"/>
    </source>
</evidence>
<keyword evidence="5" id="KW-0949">S-adenosyl-L-methionine</keyword>
<evidence type="ECO:0000256" key="2">
    <source>
        <dbReference type="ARBA" id="ARBA00022454"/>
    </source>
</evidence>
<dbReference type="GO" id="GO:0032259">
    <property type="term" value="P:methylation"/>
    <property type="evidence" value="ECO:0007669"/>
    <property type="project" value="UniProtKB-KW"/>
</dbReference>
<dbReference type="SMART" id="SM00317">
    <property type="entry name" value="SET"/>
    <property type="match status" value="1"/>
</dbReference>
<dbReference type="InterPro" id="IPR046341">
    <property type="entry name" value="SET_dom_sf"/>
</dbReference>
<evidence type="ECO:0000256" key="6">
    <source>
        <dbReference type="ARBA" id="ARBA00022723"/>
    </source>
</evidence>
<gene>
    <name evidence="9" type="ORF">JKP88DRAFT_308674</name>
</gene>
<keyword evidence="7" id="KW-0862">Zinc</keyword>
<dbReference type="InterPro" id="IPR050973">
    <property type="entry name" value="H3K9_Histone-Lys_N-MTase"/>
</dbReference>
<dbReference type="PANTHER" id="PTHR46223:SF3">
    <property type="entry name" value="HISTONE-LYSINE N-METHYLTRANSFERASE SET-23"/>
    <property type="match status" value="1"/>
</dbReference>
<dbReference type="EMBL" id="JAFCMP010000101">
    <property type="protein sequence ID" value="KAG5186898.1"/>
    <property type="molecule type" value="Genomic_DNA"/>
</dbReference>
<proteinExistence type="predicted"/>
<comment type="subcellular location">
    <subcellularLocation>
        <location evidence="1">Chromosome</location>
    </subcellularLocation>
</comment>
<dbReference type="GO" id="GO:0046872">
    <property type="term" value="F:metal ion binding"/>
    <property type="evidence" value="ECO:0007669"/>
    <property type="project" value="UniProtKB-KW"/>
</dbReference>
<keyword evidence="2" id="KW-0158">Chromosome</keyword>
<dbReference type="AlphaFoldDB" id="A0A835Z5M6"/>